<dbReference type="InterPro" id="IPR036291">
    <property type="entry name" value="NAD(P)-bd_dom_sf"/>
</dbReference>
<evidence type="ECO:0000313" key="2">
    <source>
        <dbReference type="Proteomes" id="UP001201163"/>
    </source>
</evidence>
<dbReference type="SUPFAM" id="SSF51735">
    <property type="entry name" value="NAD(P)-binding Rossmann-fold domains"/>
    <property type="match status" value="1"/>
</dbReference>
<keyword evidence="2" id="KW-1185">Reference proteome</keyword>
<proteinExistence type="predicted"/>
<protein>
    <submittedName>
        <fullName evidence="1">NAD-binding protein</fullName>
    </submittedName>
</protein>
<name>A0AAD4L7S3_9AGAM</name>
<dbReference type="PANTHER" id="PTHR48079:SF6">
    <property type="entry name" value="NAD(P)-BINDING DOMAIN-CONTAINING PROTEIN-RELATED"/>
    <property type="match status" value="1"/>
</dbReference>
<dbReference type="Gene3D" id="3.40.50.720">
    <property type="entry name" value="NAD(P)-binding Rossmann-like Domain"/>
    <property type="match status" value="1"/>
</dbReference>
<dbReference type="InterPro" id="IPR051783">
    <property type="entry name" value="NAD(P)-dependent_oxidoreduct"/>
</dbReference>
<gene>
    <name evidence="1" type="ORF">EDB92DRAFT_1951487</name>
</gene>
<dbReference type="GO" id="GO:0005737">
    <property type="term" value="C:cytoplasm"/>
    <property type="evidence" value="ECO:0007669"/>
    <property type="project" value="TreeGrafter"/>
</dbReference>
<organism evidence="1 2">
    <name type="scientific">Lactarius akahatsu</name>
    <dbReference type="NCBI Taxonomy" id="416441"/>
    <lineage>
        <taxon>Eukaryota</taxon>
        <taxon>Fungi</taxon>
        <taxon>Dikarya</taxon>
        <taxon>Basidiomycota</taxon>
        <taxon>Agaricomycotina</taxon>
        <taxon>Agaricomycetes</taxon>
        <taxon>Russulales</taxon>
        <taxon>Russulaceae</taxon>
        <taxon>Lactarius</taxon>
    </lineage>
</organism>
<dbReference type="EMBL" id="JAKELL010000086">
    <property type="protein sequence ID" value="KAH8983623.1"/>
    <property type="molecule type" value="Genomic_DNA"/>
</dbReference>
<dbReference type="Proteomes" id="UP001201163">
    <property type="component" value="Unassembled WGS sequence"/>
</dbReference>
<accession>A0AAD4L7S3</accession>
<dbReference type="PANTHER" id="PTHR48079">
    <property type="entry name" value="PROTEIN YEEZ"/>
    <property type="match status" value="1"/>
</dbReference>
<evidence type="ECO:0000313" key="1">
    <source>
        <dbReference type="EMBL" id="KAH8983623.1"/>
    </source>
</evidence>
<comment type="caution">
    <text evidence="1">The sequence shown here is derived from an EMBL/GenBank/DDBJ whole genome shotgun (WGS) entry which is preliminary data.</text>
</comment>
<sequence length="320" mass="34654">MTTVSVFFLGATGYLGGKAVFANLIENFSNFKITALVRRNAHLDVVRRQRVEVVQGTFSDTDLITSHARAADITVNIADSDDVGLTTAILAGQKARVVKDKKNPAVLLHTSGVAVWNDGNEEDIRAINSDRLHGPVDVSILHASTDGYTESYIICPGAIVGPVVTSSLFFRFITALALKQKKSVYIGEGSNVFYGADLEDLVDLYKLVFERILSRGDAKASPYARYYIAANTPLVWKNIATLLGKTLKQLGKIEDAVPQSISVADLSSSPEVPVFIGASQNVQGERAQALGWNPRAVELEESMDEGVKVALEADRKTDEP</sequence>
<reference evidence="1" key="1">
    <citation type="submission" date="2022-01" db="EMBL/GenBank/DDBJ databases">
        <title>Comparative genomics reveals a dynamic genome evolution in the ectomycorrhizal milk-cap (Lactarius) mushrooms.</title>
        <authorList>
            <consortium name="DOE Joint Genome Institute"/>
            <person name="Lebreton A."/>
            <person name="Tang N."/>
            <person name="Kuo A."/>
            <person name="LaButti K."/>
            <person name="Drula E."/>
            <person name="Barry K."/>
            <person name="Clum A."/>
            <person name="Lipzen A."/>
            <person name="Mousain D."/>
            <person name="Ng V."/>
            <person name="Wang R."/>
            <person name="Wang X."/>
            <person name="Dai Y."/>
            <person name="Henrissat B."/>
            <person name="Grigoriev I.V."/>
            <person name="Guerin-Laguette A."/>
            <person name="Yu F."/>
            <person name="Martin F.M."/>
        </authorList>
    </citation>
    <scope>NUCLEOTIDE SEQUENCE</scope>
    <source>
        <strain evidence="1">QP</strain>
    </source>
</reference>
<dbReference type="AlphaFoldDB" id="A0AAD4L7S3"/>
<dbReference type="GO" id="GO:0004029">
    <property type="term" value="F:aldehyde dehydrogenase (NAD+) activity"/>
    <property type="evidence" value="ECO:0007669"/>
    <property type="project" value="TreeGrafter"/>
</dbReference>